<evidence type="ECO:0000313" key="1">
    <source>
        <dbReference type="EMBL" id="MEF3831952.1"/>
    </source>
</evidence>
<dbReference type="EMBL" id="JAODOP010000001">
    <property type="protein sequence ID" value="MEF3831952.1"/>
    <property type="molecule type" value="Genomic_DNA"/>
</dbReference>
<evidence type="ECO:0008006" key="3">
    <source>
        <dbReference type="Google" id="ProtNLM"/>
    </source>
</evidence>
<sequence>MSQEEYYKNIDRVFRLPRIWSNKELKKIAHLFEGDIVNVSGWKDIDKEGNYYKDYFSKASSYTITNYKSEAKGFQGFENEIFLDLEQDLPEDLKNKFDVAFNHTVLEHIFKVHKAIENICLMTKDIAIVVVPFLQAMHGDYGDYWRFTPLSMERLFKEQNMKMMSCTFNSHENASVYLFCVASKKPDNWKHIFKEEISHIDPYKSQNGFQNWIGCHAIENQAFMEVSKASIFEKVKKKIKKYVR</sequence>
<dbReference type="InterPro" id="IPR029063">
    <property type="entry name" value="SAM-dependent_MTases_sf"/>
</dbReference>
<proteinExistence type="predicted"/>
<protein>
    <recommendedName>
        <fullName evidence="3">Methyltransferase family protein</fullName>
    </recommendedName>
</protein>
<organism evidence="1 2">
    <name type="scientific">Flavivirga spongiicola</name>
    <dbReference type="NCBI Taxonomy" id="421621"/>
    <lineage>
        <taxon>Bacteria</taxon>
        <taxon>Pseudomonadati</taxon>
        <taxon>Bacteroidota</taxon>
        <taxon>Flavobacteriia</taxon>
        <taxon>Flavobacteriales</taxon>
        <taxon>Flavobacteriaceae</taxon>
        <taxon>Flavivirga</taxon>
    </lineage>
</organism>
<dbReference type="SUPFAM" id="SSF53335">
    <property type="entry name" value="S-adenosyl-L-methionine-dependent methyltransferases"/>
    <property type="match status" value="1"/>
</dbReference>
<reference evidence="1 2" key="1">
    <citation type="submission" date="2022-09" db="EMBL/GenBank/DDBJ databases">
        <title>Genome sequencing of Flavivirga sp. MEBiC05379.</title>
        <authorList>
            <person name="Oh H.-M."/>
            <person name="Kwon K.K."/>
            <person name="Park M.J."/>
            <person name="Yang S.-H."/>
        </authorList>
    </citation>
    <scope>NUCLEOTIDE SEQUENCE [LARGE SCALE GENOMIC DNA]</scope>
    <source>
        <strain evidence="1 2">MEBiC05379</strain>
    </source>
</reference>
<comment type="caution">
    <text evidence="1">The sequence shown here is derived from an EMBL/GenBank/DDBJ whole genome shotgun (WGS) entry which is preliminary data.</text>
</comment>
<dbReference type="Gene3D" id="3.40.50.150">
    <property type="entry name" value="Vaccinia Virus protein VP39"/>
    <property type="match status" value="1"/>
</dbReference>
<keyword evidence="2" id="KW-1185">Reference proteome</keyword>
<gene>
    <name evidence="1" type="ORF">N1F79_02315</name>
</gene>
<name>A0ABU7XMK7_9FLAO</name>
<dbReference type="RefSeq" id="WP_303308948.1">
    <property type="nucleotide sequence ID" value="NZ_JAODOP010000001.1"/>
</dbReference>
<evidence type="ECO:0000313" key="2">
    <source>
        <dbReference type="Proteomes" id="UP001337305"/>
    </source>
</evidence>
<dbReference type="Proteomes" id="UP001337305">
    <property type="component" value="Unassembled WGS sequence"/>
</dbReference>
<accession>A0ABU7XMK7</accession>